<evidence type="ECO:0000313" key="2">
    <source>
        <dbReference type="Proteomes" id="UP000321436"/>
    </source>
</evidence>
<reference evidence="1 2" key="1">
    <citation type="submission" date="2019-07" db="EMBL/GenBank/DDBJ databases">
        <title>Whole genome shotgun sequence of Chitinophaga cymbidii NBRC 109752.</title>
        <authorList>
            <person name="Hosoyama A."/>
            <person name="Uohara A."/>
            <person name="Ohji S."/>
            <person name="Ichikawa N."/>
        </authorList>
    </citation>
    <scope>NUCLEOTIDE SEQUENCE [LARGE SCALE GENOMIC DNA]</scope>
    <source>
        <strain evidence="1 2">NBRC 109752</strain>
    </source>
</reference>
<comment type="caution">
    <text evidence="1">The sequence shown here is derived from an EMBL/GenBank/DDBJ whole genome shotgun (WGS) entry which is preliminary data.</text>
</comment>
<organism evidence="1 2">
    <name type="scientific">Chitinophaga cymbidii</name>
    <dbReference type="NCBI Taxonomy" id="1096750"/>
    <lineage>
        <taxon>Bacteria</taxon>
        <taxon>Pseudomonadati</taxon>
        <taxon>Bacteroidota</taxon>
        <taxon>Chitinophagia</taxon>
        <taxon>Chitinophagales</taxon>
        <taxon>Chitinophagaceae</taxon>
        <taxon>Chitinophaga</taxon>
    </lineage>
</organism>
<gene>
    <name evidence="1" type="ORF">CCY01nite_00100</name>
</gene>
<sequence>MRHHIILSILLFSVQQAAGQTLAELERQLDSLLGAQQKSEVSIGIGYGNNPAYGGKTTDPFRPITMKPFLSPVVSYNHKSGWFASAYGYYLFSANRNPWFELDLSTGYDYTKHRNVLTGISYTRYFYKDSADVPPTPIKNELFAYFIFRKWWLEPGLSVDFGWGKDKLAEKNITGSDFNVIADLRHSFIYMDLLTEDDAILIMPVLSFTTGTANYYSNLKSFQYVSRSKLIQKRNRQKKNRGQGQQVVEVEEIVSDNTGFQPRAVDMSLRMSYLLGKFTLSPSYTLFKMLQGEDNNITGYFTASLSVSF</sequence>
<evidence type="ECO:0000313" key="1">
    <source>
        <dbReference type="EMBL" id="GEP93750.1"/>
    </source>
</evidence>
<dbReference type="AlphaFoldDB" id="A0A512RDH8"/>
<protein>
    <submittedName>
        <fullName evidence="1">Uncharacterized protein</fullName>
    </submittedName>
</protein>
<dbReference type="OrthoDB" id="871919at2"/>
<dbReference type="Proteomes" id="UP000321436">
    <property type="component" value="Unassembled WGS sequence"/>
</dbReference>
<accession>A0A512RDH8</accession>
<keyword evidence="2" id="KW-1185">Reference proteome</keyword>
<dbReference type="EMBL" id="BKAU01000001">
    <property type="protein sequence ID" value="GEP93750.1"/>
    <property type="molecule type" value="Genomic_DNA"/>
</dbReference>
<proteinExistence type="predicted"/>
<dbReference type="RefSeq" id="WP_146857262.1">
    <property type="nucleotide sequence ID" value="NZ_BKAU01000001.1"/>
</dbReference>
<name>A0A512RDH8_9BACT</name>